<dbReference type="SUPFAM" id="SSF50475">
    <property type="entry name" value="FMN-binding split barrel"/>
    <property type="match status" value="1"/>
</dbReference>
<protein>
    <submittedName>
        <fullName evidence="2">Pyridoxamine 5'-phosphate oxidase family protein</fullName>
    </submittedName>
</protein>
<reference evidence="2 3" key="1">
    <citation type="submission" date="2021-05" db="EMBL/GenBank/DDBJ databases">
        <title>Ornithinibacillus massiliensis sp. nov.</title>
        <authorList>
            <person name="Iwaza R."/>
            <person name="Lagier J.-C."/>
            <person name="Raoult D."/>
        </authorList>
    </citation>
    <scope>NUCLEOTIDE SEQUENCE [LARGE SCALE GENOMIC DNA]</scope>
    <source>
        <strain evidence="2 3">Marseille-P3601</strain>
    </source>
</reference>
<dbReference type="Proteomes" id="UP000681870">
    <property type="component" value="Unassembled WGS sequence"/>
</dbReference>
<dbReference type="PANTHER" id="PTHR34818">
    <property type="entry name" value="PROTEIN BLI-3"/>
    <property type="match status" value="1"/>
</dbReference>
<name>A0ABS5MDT3_9BACI</name>
<comment type="caution">
    <text evidence="2">The sequence shown here is derived from an EMBL/GenBank/DDBJ whole genome shotgun (WGS) entry which is preliminary data.</text>
</comment>
<dbReference type="Gene3D" id="2.30.110.10">
    <property type="entry name" value="Electron Transport, Fmn-binding Protein, Chain A"/>
    <property type="match status" value="1"/>
</dbReference>
<organism evidence="2 3">
    <name type="scientific">Ornithinibacillus massiliensis</name>
    <dbReference type="NCBI Taxonomy" id="1944633"/>
    <lineage>
        <taxon>Bacteria</taxon>
        <taxon>Bacillati</taxon>
        <taxon>Bacillota</taxon>
        <taxon>Bacilli</taxon>
        <taxon>Bacillales</taxon>
        <taxon>Bacillaceae</taxon>
        <taxon>Ornithinibacillus</taxon>
    </lineage>
</organism>
<sequence length="141" mass="16446">MTKDELKIAIQHILSDSNVGIMATVQNNKPHARYMTFSNEELNLYTATDENTHKVDELENNPYTHILLGYEGEEYGDEYVEYEGKVHISDSLELKQKLWNTNMEKWFDGPHDPNYTVLEIKPDQIRLMNKKGEEPMILDLS</sequence>
<dbReference type="RefSeq" id="WP_211741701.1">
    <property type="nucleotide sequence ID" value="NZ_JAGXBY010000003.1"/>
</dbReference>
<gene>
    <name evidence="2" type="ORF">KGF86_09560</name>
</gene>
<dbReference type="InterPro" id="IPR012349">
    <property type="entry name" value="Split_barrel_FMN-bd"/>
</dbReference>
<accession>A0ABS5MDT3</accession>
<evidence type="ECO:0000259" key="1">
    <source>
        <dbReference type="Pfam" id="PF01243"/>
    </source>
</evidence>
<dbReference type="InterPro" id="IPR052917">
    <property type="entry name" value="Stress-Dev_Protein"/>
</dbReference>
<dbReference type="InterPro" id="IPR011576">
    <property type="entry name" value="Pyridox_Oxase_N"/>
</dbReference>
<proteinExistence type="predicted"/>
<dbReference type="PANTHER" id="PTHR34818:SF1">
    <property type="entry name" value="PROTEIN BLI-3"/>
    <property type="match status" value="1"/>
</dbReference>
<dbReference type="EMBL" id="JAGXBY010000003">
    <property type="protein sequence ID" value="MBS3680460.1"/>
    <property type="molecule type" value="Genomic_DNA"/>
</dbReference>
<feature type="domain" description="Pyridoxamine 5'-phosphate oxidase N-terminal" evidence="1">
    <location>
        <begin position="8"/>
        <end position="128"/>
    </location>
</feature>
<evidence type="ECO:0000313" key="3">
    <source>
        <dbReference type="Proteomes" id="UP000681870"/>
    </source>
</evidence>
<dbReference type="Pfam" id="PF01243">
    <property type="entry name" value="PNPOx_N"/>
    <property type="match status" value="1"/>
</dbReference>
<evidence type="ECO:0000313" key="2">
    <source>
        <dbReference type="EMBL" id="MBS3680460.1"/>
    </source>
</evidence>
<keyword evidence="3" id="KW-1185">Reference proteome</keyword>